<sequence>VVSIFQSSLLVLVVIAFAIYGFGLAALYGALVSFSNTWLFDWYTNKQKAVVDADAQKSFRMAIKSSALRMFSLAALTLIGLGLFGLEPAALILSLVVGQVGFILDRLRQK</sequence>
<comment type="subcellular location">
    <subcellularLocation>
        <location evidence="1">Cell membrane</location>
        <topology evidence="1">Multi-pass membrane protein</topology>
    </subcellularLocation>
</comment>
<keyword evidence="2" id="KW-1003">Cell membrane</keyword>
<keyword evidence="3 6" id="KW-0812">Transmembrane</keyword>
<protein>
    <recommendedName>
        <fullName evidence="8">ATP synthase I chain</fullName>
    </recommendedName>
</protein>
<evidence type="ECO:0000256" key="5">
    <source>
        <dbReference type="ARBA" id="ARBA00023136"/>
    </source>
</evidence>
<dbReference type="InterPro" id="IPR005598">
    <property type="entry name" value="ATP_synth_I"/>
</dbReference>
<evidence type="ECO:0000256" key="2">
    <source>
        <dbReference type="ARBA" id="ARBA00022475"/>
    </source>
</evidence>
<keyword evidence="5 6" id="KW-0472">Membrane</keyword>
<evidence type="ECO:0000313" key="7">
    <source>
        <dbReference type="EMBL" id="SVC95812.1"/>
    </source>
</evidence>
<evidence type="ECO:0008006" key="8">
    <source>
        <dbReference type="Google" id="ProtNLM"/>
    </source>
</evidence>
<accession>A0A382REZ5</accession>
<evidence type="ECO:0000256" key="4">
    <source>
        <dbReference type="ARBA" id="ARBA00022989"/>
    </source>
</evidence>
<dbReference type="AlphaFoldDB" id="A0A382REZ5"/>
<dbReference type="EMBL" id="UINC01120978">
    <property type="protein sequence ID" value="SVC95812.1"/>
    <property type="molecule type" value="Genomic_DNA"/>
</dbReference>
<proteinExistence type="predicted"/>
<gene>
    <name evidence="7" type="ORF">METZ01_LOCUS348666</name>
</gene>
<reference evidence="7" key="1">
    <citation type="submission" date="2018-05" db="EMBL/GenBank/DDBJ databases">
        <authorList>
            <person name="Lanie J.A."/>
            <person name="Ng W.-L."/>
            <person name="Kazmierczak K.M."/>
            <person name="Andrzejewski T.M."/>
            <person name="Davidsen T.M."/>
            <person name="Wayne K.J."/>
            <person name="Tettelin H."/>
            <person name="Glass J.I."/>
            <person name="Rusch D."/>
            <person name="Podicherti R."/>
            <person name="Tsui H.-C.T."/>
            <person name="Winkler M.E."/>
        </authorList>
    </citation>
    <scope>NUCLEOTIDE SEQUENCE</scope>
</reference>
<evidence type="ECO:0000256" key="6">
    <source>
        <dbReference type="SAM" id="Phobius"/>
    </source>
</evidence>
<evidence type="ECO:0000256" key="1">
    <source>
        <dbReference type="ARBA" id="ARBA00004651"/>
    </source>
</evidence>
<name>A0A382REZ5_9ZZZZ</name>
<feature type="non-terminal residue" evidence="7">
    <location>
        <position position="1"/>
    </location>
</feature>
<feature type="transmembrane region" description="Helical" evidence="6">
    <location>
        <begin position="6"/>
        <end position="31"/>
    </location>
</feature>
<organism evidence="7">
    <name type="scientific">marine metagenome</name>
    <dbReference type="NCBI Taxonomy" id="408172"/>
    <lineage>
        <taxon>unclassified sequences</taxon>
        <taxon>metagenomes</taxon>
        <taxon>ecological metagenomes</taxon>
    </lineage>
</organism>
<dbReference type="GO" id="GO:0005886">
    <property type="term" value="C:plasma membrane"/>
    <property type="evidence" value="ECO:0007669"/>
    <property type="project" value="UniProtKB-SubCell"/>
</dbReference>
<dbReference type="Pfam" id="PF03899">
    <property type="entry name" value="ATP-synt_I"/>
    <property type="match status" value="1"/>
</dbReference>
<evidence type="ECO:0000256" key="3">
    <source>
        <dbReference type="ARBA" id="ARBA00022692"/>
    </source>
</evidence>
<keyword evidence="4 6" id="KW-1133">Transmembrane helix</keyword>